<dbReference type="FunCoup" id="D9PZG7">
    <property type="interactions" value="10"/>
</dbReference>
<keyword evidence="1" id="KW-0472">Membrane</keyword>
<feature type="transmembrane region" description="Helical" evidence="1">
    <location>
        <begin position="207"/>
        <end position="230"/>
    </location>
</feature>
<dbReference type="RefSeq" id="WP_013265967.1">
    <property type="nucleotide sequence ID" value="NC_014374.1"/>
</dbReference>
<dbReference type="KEGG" id="asc:ASAC_0047"/>
<dbReference type="OrthoDB" id="42847at2157"/>
<evidence type="ECO:0000256" key="1">
    <source>
        <dbReference type="SAM" id="Phobius"/>
    </source>
</evidence>
<dbReference type="eggNOG" id="arCOG01096">
    <property type="taxonomic scope" value="Archaea"/>
</dbReference>
<feature type="transmembrane region" description="Helical" evidence="1">
    <location>
        <begin position="267"/>
        <end position="288"/>
    </location>
</feature>
<protein>
    <submittedName>
        <fullName evidence="2">Uncharacterized protein</fullName>
    </submittedName>
</protein>
<keyword evidence="3" id="KW-1185">Reference proteome</keyword>
<dbReference type="AlphaFoldDB" id="D9PZG7"/>
<reference evidence="2 3" key="1">
    <citation type="journal article" date="2010" name="Appl. Environ. Microbiol.">
        <title>The genome sequence of the crenarchaeon Acidilobus saccharovorans supports a new order, Acidilobales, and suggests an important ecological role in terrestrial acidic hot springs.</title>
        <authorList>
            <person name="Mardanov A.V."/>
            <person name="Svetlitchnyi V.A."/>
            <person name="Beletsky A.V."/>
            <person name="Prokofeva M.I."/>
            <person name="Bonch-Osmolovskaya E.A."/>
            <person name="Ravin N.V."/>
            <person name="Skryabin K.G."/>
        </authorList>
    </citation>
    <scope>NUCLEOTIDE SEQUENCE [LARGE SCALE GENOMIC DNA]</scope>
    <source>
        <strain evidence="3">DSM 16705 / JCM 18335 / VKM B-2471 / 345-15</strain>
    </source>
</reference>
<dbReference type="STRING" id="666510.ASAC_0047"/>
<evidence type="ECO:0000313" key="3">
    <source>
        <dbReference type="Proteomes" id="UP000000346"/>
    </source>
</evidence>
<feature type="transmembrane region" description="Helical" evidence="1">
    <location>
        <begin position="236"/>
        <end position="255"/>
    </location>
</feature>
<dbReference type="HOGENOM" id="CLU_065373_1_0_2"/>
<dbReference type="InterPro" id="IPR039376">
    <property type="entry name" value="Ferritin_CCC1_N"/>
</dbReference>
<dbReference type="EMBL" id="CP001742">
    <property type="protein sequence ID" value="ADL18455.1"/>
    <property type="molecule type" value="Genomic_DNA"/>
</dbReference>
<dbReference type="Proteomes" id="UP000000346">
    <property type="component" value="Chromosome"/>
</dbReference>
<dbReference type="SUPFAM" id="SSF47240">
    <property type="entry name" value="Ferritin-like"/>
    <property type="match status" value="1"/>
</dbReference>
<evidence type="ECO:0000313" key="2">
    <source>
        <dbReference type="EMBL" id="ADL18455.1"/>
    </source>
</evidence>
<dbReference type="InParanoid" id="D9PZG7"/>
<feature type="transmembrane region" description="Helical" evidence="1">
    <location>
        <begin position="142"/>
        <end position="166"/>
    </location>
</feature>
<dbReference type="GeneID" id="9498258"/>
<name>D9PZG7_ACIS3</name>
<gene>
    <name evidence="2" type="ordered locus">ASAC_0047</name>
</gene>
<keyword evidence="1" id="KW-0812">Transmembrane</keyword>
<accession>D9PZG7</accession>
<proteinExistence type="predicted"/>
<sequence length="306" mass="33269">MQSQLSLTEEDMRKIEAYCRDELGTYLLYEALADEEEGELSQKLRQAAEQERGHYLFWRSLLGRDCQASPPGRAFRLLYKVFGPVFTLEALERREASAAREYRRFMPRMPQELRPRLEQIIADEEGHESEFLRGLKDVRVEYLGFVALGMADAITELVGVYAGFLGATARTLIVGLAGLLVGFSAAISMAAAAFLQSRQEGTTRPGLSAAATGLSYFVTALLLGIPYLLLSSTAEALAASLMIGIGVLAAFHFYSATVNGTSFARELGLGLLILLGATAAGLLFGDVIGRAFHLTGLFSVALQALR</sequence>
<organism evidence="2 3">
    <name type="scientific">Acidilobus saccharovorans (strain DSM 16705 / JCM 18335 / VKM B-2471 / 345-15)</name>
    <dbReference type="NCBI Taxonomy" id="666510"/>
    <lineage>
        <taxon>Archaea</taxon>
        <taxon>Thermoproteota</taxon>
        <taxon>Thermoprotei</taxon>
        <taxon>Acidilobales</taxon>
        <taxon>Acidilobaceae</taxon>
        <taxon>Acidilobus</taxon>
    </lineage>
</organism>
<dbReference type="InterPro" id="IPR009078">
    <property type="entry name" value="Ferritin-like_SF"/>
</dbReference>
<keyword evidence="1" id="KW-1133">Transmembrane helix</keyword>
<dbReference type="CDD" id="cd01044">
    <property type="entry name" value="Ferritin_CCC1_N"/>
    <property type="match status" value="1"/>
</dbReference>
<feature type="transmembrane region" description="Helical" evidence="1">
    <location>
        <begin position="172"/>
        <end position="195"/>
    </location>
</feature>